<evidence type="ECO:0000313" key="1">
    <source>
        <dbReference type="EMBL" id="MET3616819.1"/>
    </source>
</evidence>
<keyword evidence="2" id="KW-1185">Reference proteome</keyword>
<dbReference type="RefSeq" id="WP_354366825.1">
    <property type="nucleotide sequence ID" value="NZ_JBEPMA010000002.1"/>
</dbReference>
<name>A0ABV2JAM3_9FIRM</name>
<reference evidence="1 2" key="1">
    <citation type="submission" date="2024-06" db="EMBL/GenBank/DDBJ databases">
        <title>Genomic Encyclopedia of Type Strains, Phase IV (KMG-IV): sequencing the most valuable type-strain genomes for metagenomic binning, comparative biology and taxonomic classification.</title>
        <authorList>
            <person name="Goeker M."/>
        </authorList>
    </citation>
    <scope>NUCLEOTIDE SEQUENCE [LARGE SCALE GENOMIC DNA]</scope>
    <source>
        <strain evidence="1 2">DSM 21460</strain>
    </source>
</reference>
<organism evidence="1 2">
    <name type="scientific">Peptoniphilus olsenii</name>
    <dbReference type="NCBI Taxonomy" id="411570"/>
    <lineage>
        <taxon>Bacteria</taxon>
        <taxon>Bacillati</taxon>
        <taxon>Bacillota</taxon>
        <taxon>Tissierellia</taxon>
        <taxon>Tissierellales</taxon>
        <taxon>Peptoniphilaceae</taxon>
        <taxon>Peptoniphilus</taxon>
    </lineage>
</organism>
<dbReference type="EMBL" id="JBEPMA010000002">
    <property type="protein sequence ID" value="MET3616819.1"/>
    <property type="molecule type" value="Genomic_DNA"/>
</dbReference>
<evidence type="ECO:0000313" key="2">
    <source>
        <dbReference type="Proteomes" id="UP001549162"/>
    </source>
</evidence>
<proteinExistence type="predicted"/>
<protein>
    <submittedName>
        <fullName evidence="1">Uncharacterized protein</fullName>
    </submittedName>
</protein>
<gene>
    <name evidence="1" type="ORF">ABID14_000444</name>
</gene>
<sequence length="491" mass="58232">MIDFTNVKLIVLTNKLDYDISYISKWCNASKLPSQKYIRITNQRISEVICKDIFEQNKVLDFFLEFDIQLPENSDYLSDKKDVQDKIFNILMKVYKSSIKNYDGSDNNTRMVEGNSNIKMFLSDFIQKQHLKSEDGLKDILISMEISSEGLENFLNLIQNTDNINIKIGLDMNDFDKNHAKLKKVYRVLNERPNLNITLYNNSDFKNFNAIVAKNNFVINYSLDINGKMEIISYSNNEEEVERAYKILLAKFKDEDLLLKNVNSLDMNKSGYRTDFYIDNYFNIFISYGFEFLLPSNIIDKIADKEYERLKGKDIDDIKIMDNMLQIKKLQIEWEEIFHNRNINFFIPKSTLYEYIQTGNLVYIDTPYKMSIEERKSHFKNALGLMKKNPNIKLYIIDGEKIEGDFQGFNLGIYLNHKKFFVKNYIRYSQNLEPYMYTVMNKKIVERVNDYLESLKTMDICKQYTVEELEEKWNNYESMFTKIMGISDDMN</sequence>
<dbReference type="Proteomes" id="UP001549162">
    <property type="component" value="Unassembled WGS sequence"/>
</dbReference>
<accession>A0ABV2JAM3</accession>
<comment type="caution">
    <text evidence="1">The sequence shown here is derived from an EMBL/GenBank/DDBJ whole genome shotgun (WGS) entry which is preliminary data.</text>
</comment>